<sequence>MGKKEQKDHHSTVESDDKVEAVLHLLRKHSPLTLNQEKFCNRACSPAVFFRRESHVSKIEKPRDTFVPFLKFYRRPYDEMTYRSKMRPPLGGLVSIVSTQIRRRHVSLSQRF</sequence>
<dbReference type="PANTHER" id="PTHR47104:SF1">
    <property type="entry name" value="SEC14P-LIKE PHOSPHATIDYLINOSITOL TRANSFER FAMILY PROTEIN"/>
    <property type="match status" value="1"/>
</dbReference>
<gene>
    <name evidence="1" type="ORF">BRARA_J00360</name>
</gene>
<organism evidence="1 2">
    <name type="scientific">Brassica campestris</name>
    <name type="common">Field mustard</name>
    <dbReference type="NCBI Taxonomy" id="3711"/>
    <lineage>
        <taxon>Eukaryota</taxon>
        <taxon>Viridiplantae</taxon>
        <taxon>Streptophyta</taxon>
        <taxon>Embryophyta</taxon>
        <taxon>Tracheophyta</taxon>
        <taxon>Spermatophyta</taxon>
        <taxon>Magnoliopsida</taxon>
        <taxon>eudicotyledons</taxon>
        <taxon>Gunneridae</taxon>
        <taxon>Pentapetalae</taxon>
        <taxon>rosids</taxon>
        <taxon>malvids</taxon>
        <taxon>Brassicales</taxon>
        <taxon>Brassicaceae</taxon>
        <taxon>Brassiceae</taxon>
        <taxon>Brassica</taxon>
    </lineage>
</organism>
<proteinExistence type="predicted"/>
<evidence type="ECO:0000313" key="2">
    <source>
        <dbReference type="Proteomes" id="UP000264353"/>
    </source>
</evidence>
<accession>A0A397XQN0</accession>
<evidence type="ECO:0000313" key="1">
    <source>
        <dbReference type="EMBL" id="RID40303.1"/>
    </source>
</evidence>
<dbReference type="Proteomes" id="UP000264353">
    <property type="component" value="Chromosome A10"/>
</dbReference>
<dbReference type="AlphaFoldDB" id="A0A397XQN0"/>
<dbReference type="EMBL" id="CM010637">
    <property type="protein sequence ID" value="RID40303.1"/>
    <property type="molecule type" value="Genomic_DNA"/>
</dbReference>
<protein>
    <submittedName>
        <fullName evidence="1">Uncharacterized protein</fullName>
    </submittedName>
</protein>
<reference evidence="1 2" key="1">
    <citation type="submission" date="2018-06" db="EMBL/GenBank/DDBJ databases">
        <title>WGS assembly of Brassica rapa FPsc.</title>
        <authorList>
            <person name="Bowman J."/>
            <person name="Kohchi T."/>
            <person name="Yamato K."/>
            <person name="Jenkins J."/>
            <person name="Shu S."/>
            <person name="Ishizaki K."/>
            <person name="Yamaoka S."/>
            <person name="Nishihama R."/>
            <person name="Nakamura Y."/>
            <person name="Berger F."/>
            <person name="Adam C."/>
            <person name="Aki S."/>
            <person name="Althoff F."/>
            <person name="Araki T."/>
            <person name="Arteaga-Vazquez M."/>
            <person name="Balasubrmanian S."/>
            <person name="Bauer D."/>
            <person name="Boehm C."/>
            <person name="Briginshaw L."/>
            <person name="Caballero-Perez J."/>
            <person name="Catarino B."/>
            <person name="Chen F."/>
            <person name="Chiyoda S."/>
            <person name="Chovatia M."/>
            <person name="Davies K."/>
            <person name="Delmans M."/>
            <person name="Demura T."/>
            <person name="Dierschke T."/>
            <person name="Dolan L."/>
            <person name="Dorantes-Acosta A."/>
            <person name="Eklund D."/>
            <person name="Florent S."/>
            <person name="Flores-Sandoval E."/>
            <person name="Fujiyama A."/>
            <person name="Fukuzawa H."/>
            <person name="Galik B."/>
            <person name="Grimanelli D."/>
            <person name="Grimwood J."/>
            <person name="Grossniklaus U."/>
            <person name="Hamada T."/>
            <person name="Haseloff J."/>
            <person name="Hetherington A."/>
            <person name="Higo A."/>
            <person name="Hirakawa Y."/>
            <person name="Hundley H."/>
            <person name="Ikeda Y."/>
            <person name="Inoue K."/>
            <person name="Inoue S."/>
            <person name="Ishida S."/>
            <person name="Jia Q."/>
            <person name="Kakita M."/>
            <person name="Kanazawa T."/>
            <person name="Kawai Y."/>
            <person name="Kawashima T."/>
            <person name="Kennedy M."/>
            <person name="Kinose K."/>
            <person name="Kinoshita T."/>
            <person name="Kohara Y."/>
            <person name="Koide E."/>
            <person name="Komatsu K."/>
            <person name="Kopischke S."/>
            <person name="Kubo M."/>
            <person name="Kyozuka J."/>
            <person name="Lagercrantz U."/>
            <person name="Lin S."/>
            <person name="Lindquist E."/>
            <person name="Lipzen A."/>
            <person name="Lu C."/>
            <person name="Luna E."/>
            <person name="Martienssen R."/>
            <person name="Minamino N."/>
            <person name="Mizutani M."/>
            <person name="Mizutani M."/>
            <person name="Mochizuki N."/>
            <person name="Monte I."/>
            <person name="Mosher R."/>
            <person name="Nagasaki H."/>
            <person name="Nakagami H."/>
            <person name="Naramoto S."/>
            <person name="Nishitani K."/>
            <person name="Ohtani M."/>
            <person name="Okamoto T."/>
            <person name="Okumura M."/>
            <person name="Phillips J."/>
            <person name="Pollak B."/>
            <person name="Reinders A."/>
            <person name="Roevekamp M."/>
            <person name="Sano R."/>
            <person name="Sawa S."/>
            <person name="Schmid M."/>
            <person name="Shirakawa M."/>
            <person name="Solano R."/>
            <person name="Spunde A."/>
            <person name="Suetsugu N."/>
            <person name="Sugano S."/>
            <person name="Sugiyama A."/>
            <person name="Sun R."/>
            <person name="Suzuki Y."/>
            <person name="Takenaka M."/>
            <person name="Takezawa D."/>
            <person name="Tomogane H."/>
            <person name="Tsuzuki M."/>
            <person name="Ueda T."/>
            <person name="Umeda M."/>
            <person name="Ward J."/>
            <person name="Watanabe Y."/>
            <person name="Yazaki K."/>
            <person name="Yokoyama R."/>
            <person name="Yoshitake Y."/>
            <person name="Yotsui I."/>
            <person name="Zachgo S."/>
            <person name="Schmutz J."/>
        </authorList>
    </citation>
    <scope>NUCLEOTIDE SEQUENCE [LARGE SCALE GENOMIC DNA]</scope>
    <source>
        <strain evidence="2">cv. B-3</strain>
    </source>
</reference>
<dbReference type="PANTHER" id="PTHR47104">
    <property type="entry name" value="SEC14P-LIKE PHOSPHATIDYLINOSITOL TRANSFER FAMILY PROTEIN"/>
    <property type="match status" value="1"/>
</dbReference>
<name>A0A397XQN0_BRACM</name>